<evidence type="ECO:0000256" key="1">
    <source>
        <dbReference type="SAM" id="MobiDB-lite"/>
    </source>
</evidence>
<dbReference type="AlphaFoldDB" id="A0A6V7H8N5"/>
<organism evidence="2 3">
    <name type="scientific">Heterotrigona itama</name>
    <dbReference type="NCBI Taxonomy" id="395501"/>
    <lineage>
        <taxon>Eukaryota</taxon>
        <taxon>Metazoa</taxon>
        <taxon>Ecdysozoa</taxon>
        <taxon>Arthropoda</taxon>
        <taxon>Hexapoda</taxon>
        <taxon>Insecta</taxon>
        <taxon>Pterygota</taxon>
        <taxon>Neoptera</taxon>
        <taxon>Endopterygota</taxon>
        <taxon>Hymenoptera</taxon>
        <taxon>Apocrita</taxon>
        <taxon>Aculeata</taxon>
        <taxon>Apoidea</taxon>
        <taxon>Anthophila</taxon>
        <taxon>Apidae</taxon>
        <taxon>Heterotrigona</taxon>
    </lineage>
</organism>
<feature type="compositionally biased region" description="Polar residues" evidence="1">
    <location>
        <begin position="155"/>
        <end position="171"/>
    </location>
</feature>
<dbReference type="OrthoDB" id="10664531at2759"/>
<gene>
    <name evidence="2" type="ORF">MHI_LOCUS615197</name>
</gene>
<keyword evidence="3" id="KW-1185">Reference proteome</keyword>
<dbReference type="EMBL" id="CAJDYZ010008990">
    <property type="protein sequence ID" value="CAD1476051.1"/>
    <property type="molecule type" value="Genomic_DNA"/>
</dbReference>
<feature type="region of interest" description="Disordered" evidence="1">
    <location>
        <begin position="154"/>
        <end position="187"/>
    </location>
</feature>
<reference evidence="2" key="1">
    <citation type="submission" date="2020-07" db="EMBL/GenBank/DDBJ databases">
        <authorList>
            <person name="Nazaruddin N."/>
        </authorList>
    </citation>
    <scope>NUCLEOTIDE SEQUENCE</scope>
</reference>
<accession>A0A6V7H8N5</accession>
<comment type="caution">
    <text evidence="2">The sequence shown here is derived from an EMBL/GenBank/DDBJ whole genome shotgun (WGS) entry which is preliminary data.</text>
</comment>
<protein>
    <submittedName>
        <fullName evidence="2">Uncharacterized protein</fullName>
    </submittedName>
</protein>
<evidence type="ECO:0000313" key="2">
    <source>
        <dbReference type="EMBL" id="CAD1476051.1"/>
    </source>
</evidence>
<evidence type="ECO:0000313" key="3">
    <source>
        <dbReference type="Proteomes" id="UP000752696"/>
    </source>
</evidence>
<name>A0A6V7H8N5_9HYME</name>
<sequence>MSDSSRLSKYTGKNMNLMNQRFRCQAHSHTSSNCNKKSVNLKTRQRISYARAHNFSKSNIFSTRNYQLDDIKATDQQDGSLSTKKKPRVLIAVHKDITTEDTLQPATSNIKVLTIKIKTTPKLTVGATYSPPPSPQSKYHLPLDLDSICRKEQDSTSSAKLQQIQNKPEINNHSRHRQRSTHPANSNIFETQRPKLQTINSPPQTLFSNTSSKIEINRRKFQKTGYLFHNLHRSFFSNLIRRSPKPNMAGQACKHQENGLHTLVDFQGCRHRKTQDI</sequence>
<dbReference type="Proteomes" id="UP000752696">
    <property type="component" value="Unassembled WGS sequence"/>
</dbReference>
<proteinExistence type="predicted"/>